<dbReference type="STRING" id="1770058.A3840_13655"/>
<protein>
    <submittedName>
        <fullName evidence="9">Histidinol-phosphate aminotransferase</fullName>
    </submittedName>
</protein>
<comment type="caution">
    <text evidence="9">The sequence shown here is derived from an EMBL/GenBank/DDBJ whole genome shotgun (WGS) entry which is preliminary data.</text>
</comment>
<organism evidence="9 10">
    <name type="scientific">Devosia elaeis</name>
    <dbReference type="NCBI Taxonomy" id="1770058"/>
    <lineage>
        <taxon>Bacteria</taxon>
        <taxon>Pseudomonadati</taxon>
        <taxon>Pseudomonadota</taxon>
        <taxon>Alphaproteobacteria</taxon>
        <taxon>Hyphomicrobiales</taxon>
        <taxon>Devosiaceae</taxon>
        <taxon>Devosia</taxon>
    </lineage>
</organism>
<comment type="cofactor">
    <cofactor evidence="1 7">
        <name>pyridoxal 5'-phosphate</name>
        <dbReference type="ChEBI" id="CHEBI:597326"/>
    </cofactor>
</comment>
<evidence type="ECO:0000313" key="9">
    <source>
        <dbReference type="EMBL" id="OAM76029.1"/>
    </source>
</evidence>
<gene>
    <name evidence="9" type="ORF">A3840_13655</name>
</gene>
<comment type="similarity">
    <text evidence="2">Belongs to the class-II pyridoxal-phosphate-dependent aminotransferase family. Histidinol-phosphate aminotransferase subfamily.</text>
</comment>
<dbReference type="GO" id="GO:0008483">
    <property type="term" value="F:transaminase activity"/>
    <property type="evidence" value="ECO:0007669"/>
    <property type="project" value="UniProtKB-KW"/>
</dbReference>
<dbReference type="Gene3D" id="3.40.640.10">
    <property type="entry name" value="Type I PLP-dependent aspartate aminotransferase-like (Major domain)"/>
    <property type="match status" value="1"/>
</dbReference>
<sequence>MRIRPGRSAVVPQPPFSPLVARLPETVPFVGPEALARRSGIPLRARIGANESGFGPSPKVVAAVAAAAPQSWAYPDPENHDLRAALAAHLGIGMDEVVAGEGIDGLLGLAVRLFIAPGDAVITSLGAYPTFNYHVAGFGGVLHGVPYAGAHEDLSALADRARETGARMVYLANPDNPMGSHWPAEAVEAFITALPETCLLILDEAYGETAPAGTLPPIDTARPNLLRFRTFSKAYGLAGLRIGYAFGNSRLVGGFERIRNHFGLNRLGQVAALAALADHDHLGWAVGAIARARGRIADIARENGLAPLPSATNFVTIDCGGDGDYASLVLAELAQRGVFIRKPMAPGLDRHIRISAAPDSELDILAETLPQALRAAYGAG</sequence>
<keyword evidence="5 7" id="KW-0663">Pyridoxal phosphate</keyword>
<dbReference type="PANTHER" id="PTHR43643">
    <property type="entry name" value="HISTIDINOL-PHOSPHATE AMINOTRANSFERASE 2"/>
    <property type="match status" value="1"/>
</dbReference>
<reference evidence="9 10" key="1">
    <citation type="submission" date="2016-03" db="EMBL/GenBank/DDBJ databases">
        <title>Genome sequencing of Devosia sp. S37.</title>
        <authorList>
            <person name="Mohd Nor M."/>
        </authorList>
    </citation>
    <scope>NUCLEOTIDE SEQUENCE [LARGE SCALE GENOMIC DNA]</scope>
    <source>
        <strain evidence="9 10">S37</strain>
    </source>
</reference>
<evidence type="ECO:0000256" key="1">
    <source>
        <dbReference type="ARBA" id="ARBA00001933"/>
    </source>
</evidence>
<proteinExistence type="inferred from homology"/>
<dbReference type="Proteomes" id="UP000078389">
    <property type="component" value="Unassembled WGS sequence"/>
</dbReference>
<dbReference type="Gene3D" id="3.90.1150.10">
    <property type="entry name" value="Aspartate Aminotransferase, domain 1"/>
    <property type="match status" value="1"/>
</dbReference>
<evidence type="ECO:0000256" key="7">
    <source>
        <dbReference type="RuleBase" id="RU003693"/>
    </source>
</evidence>
<evidence type="ECO:0000259" key="8">
    <source>
        <dbReference type="Pfam" id="PF00155"/>
    </source>
</evidence>
<dbReference type="AlphaFoldDB" id="A0A178HTN1"/>
<dbReference type="CDD" id="cd00609">
    <property type="entry name" value="AAT_like"/>
    <property type="match status" value="1"/>
</dbReference>
<dbReference type="PANTHER" id="PTHR43643:SF3">
    <property type="entry name" value="HISTIDINOL-PHOSPHATE AMINOTRANSFERASE"/>
    <property type="match status" value="1"/>
</dbReference>
<evidence type="ECO:0000256" key="2">
    <source>
        <dbReference type="ARBA" id="ARBA00007970"/>
    </source>
</evidence>
<comment type="pathway">
    <text evidence="6">Amino-acid biosynthesis.</text>
</comment>
<dbReference type="InterPro" id="IPR004839">
    <property type="entry name" value="Aminotransferase_I/II_large"/>
</dbReference>
<dbReference type="PROSITE" id="PS00599">
    <property type="entry name" value="AA_TRANSFER_CLASS_2"/>
    <property type="match status" value="1"/>
</dbReference>
<feature type="domain" description="Aminotransferase class I/classII large" evidence="8">
    <location>
        <begin position="48"/>
        <end position="369"/>
    </location>
</feature>
<dbReference type="InterPro" id="IPR001917">
    <property type="entry name" value="Aminotrans_II_pyridoxalP_BS"/>
</dbReference>
<evidence type="ECO:0000256" key="4">
    <source>
        <dbReference type="ARBA" id="ARBA00022679"/>
    </source>
</evidence>
<keyword evidence="4 9" id="KW-0808">Transferase</keyword>
<dbReference type="GO" id="GO:0030170">
    <property type="term" value="F:pyridoxal phosphate binding"/>
    <property type="evidence" value="ECO:0007669"/>
    <property type="project" value="InterPro"/>
</dbReference>
<evidence type="ECO:0000256" key="6">
    <source>
        <dbReference type="ARBA" id="ARBA00029440"/>
    </source>
</evidence>
<name>A0A178HTN1_9HYPH</name>
<keyword evidence="10" id="KW-1185">Reference proteome</keyword>
<dbReference type="InterPro" id="IPR050106">
    <property type="entry name" value="HistidinolP_aminotransfase"/>
</dbReference>
<accession>A0A178HTN1</accession>
<dbReference type="Pfam" id="PF00155">
    <property type="entry name" value="Aminotran_1_2"/>
    <property type="match status" value="1"/>
</dbReference>
<dbReference type="OrthoDB" id="9809616at2"/>
<keyword evidence="3 9" id="KW-0032">Aminotransferase</keyword>
<evidence type="ECO:0000256" key="5">
    <source>
        <dbReference type="ARBA" id="ARBA00022898"/>
    </source>
</evidence>
<dbReference type="InterPro" id="IPR015424">
    <property type="entry name" value="PyrdxlP-dep_Trfase"/>
</dbReference>
<evidence type="ECO:0000256" key="3">
    <source>
        <dbReference type="ARBA" id="ARBA00022576"/>
    </source>
</evidence>
<dbReference type="NCBIfam" id="NF006014">
    <property type="entry name" value="PRK08153.1"/>
    <property type="match status" value="1"/>
</dbReference>
<dbReference type="EMBL" id="LVVY01000100">
    <property type="protein sequence ID" value="OAM76029.1"/>
    <property type="molecule type" value="Genomic_DNA"/>
</dbReference>
<dbReference type="InterPro" id="IPR015421">
    <property type="entry name" value="PyrdxlP-dep_Trfase_major"/>
</dbReference>
<dbReference type="InterPro" id="IPR015422">
    <property type="entry name" value="PyrdxlP-dep_Trfase_small"/>
</dbReference>
<dbReference type="SUPFAM" id="SSF53383">
    <property type="entry name" value="PLP-dependent transferases"/>
    <property type="match status" value="1"/>
</dbReference>
<evidence type="ECO:0000313" key="10">
    <source>
        <dbReference type="Proteomes" id="UP000078389"/>
    </source>
</evidence>